<accession>A0A810KWS1</accession>
<dbReference type="Gene3D" id="1.10.10.10">
    <property type="entry name" value="Winged helix-like DNA-binding domain superfamily/Winged helix DNA-binding domain"/>
    <property type="match status" value="1"/>
</dbReference>
<dbReference type="InterPro" id="IPR036390">
    <property type="entry name" value="WH_DNA-bd_sf"/>
</dbReference>
<reference evidence="5" key="1">
    <citation type="submission" date="2020-08" db="EMBL/GenBank/DDBJ databases">
        <title>Whole genome shotgun sequence of Actinocatenispora sera NBRC 101916.</title>
        <authorList>
            <person name="Komaki H."/>
            <person name="Tamura T."/>
        </authorList>
    </citation>
    <scope>NUCLEOTIDE SEQUENCE</scope>
    <source>
        <strain evidence="5">NBRC 101916</strain>
    </source>
</reference>
<dbReference type="Pfam" id="PF01638">
    <property type="entry name" value="HxlR"/>
    <property type="match status" value="1"/>
</dbReference>
<dbReference type="RefSeq" id="WP_030447636.1">
    <property type="nucleotide sequence ID" value="NZ_AP023354.1"/>
</dbReference>
<evidence type="ECO:0000256" key="2">
    <source>
        <dbReference type="ARBA" id="ARBA00023125"/>
    </source>
</evidence>
<dbReference type="SUPFAM" id="SSF46785">
    <property type="entry name" value="Winged helix' DNA-binding domain"/>
    <property type="match status" value="1"/>
</dbReference>
<name>A0A810KWS1_9ACTN</name>
<keyword evidence="3" id="KW-0804">Transcription</keyword>
<dbReference type="PANTHER" id="PTHR33204:SF18">
    <property type="entry name" value="TRANSCRIPTIONAL REGULATORY PROTEIN"/>
    <property type="match status" value="1"/>
</dbReference>
<dbReference type="GO" id="GO:0003677">
    <property type="term" value="F:DNA binding"/>
    <property type="evidence" value="ECO:0007669"/>
    <property type="project" value="UniProtKB-KW"/>
</dbReference>
<evidence type="ECO:0000256" key="1">
    <source>
        <dbReference type="ARBA" id="ARBA00023015"/>
    </source>
</evidence>
<dbReference type="AlphaFoldDB" id="A0A810KWS1"/>
<dbReference type="Proteomes" id="UP000680750">
    <property type="component" value="Chromosome"/>
</dbReference>
<sequence length="163" mass="18105">MRQTSFAEMHCSLARSLEVVGDWWTPLILRDVYLGIDRFADLAEDLGISRNLLTERLNGLVDDGVLRRERYRQRPPRDRYVLTESGRQLIPILVALTAWGDRWQPPDGGPPIRFEHRDHDAVPVVACGACGDAIVADELTARPGPGGRAAPGTMVLARRLATP</sequence>
<dbReference type="InterPro" id="IPR036388">
    <property type="entry name" value="WH-like_DNA-bd_sf"/>
</dbReference>
<feature type="domain" description="HTH hxlR-type" evidence="4">
    <location>
        <begin position="11"/>
        <end position="108"/>
    </location>
</feature>
<evidence type="ECO:0000259" key="4">
    <source>
        <dbReference type="PROSITE" id="PS51118"/>
    </source>
</evidence>
<evidence type="ECO:0000313" key="6">
    <source>
        <dbReference type="Proteomes" id="UP000680750"/>
    </source>
</evidence>
<dbReference type="KEGG" id="aser:Asera_14550"/>
<gene>
    <name evidence="5" type="ORF">Asera_14550</name>
</gene>
<dbReference type="PROSITE" id="PS51118">
    <property type="entry name" value="HTH_HXLR"/>
    <property type="match status" value="1"/>
</dbReference>
<dbReference type="InterPro" id="IPR002577">
    <property type="entry name" value="HTH_HxlR"/>
</dbReference>
<keyword evidence="1" id="KW-0805">Transcription regulation</keyword>
<dbReference type="EMBL" id="AP023354">
    <property type="protein sequence ID" value="BCJ27347.1"/>
    <property type="molecule type" value="Genomic_DNA"/>
</dbReference>
<keyword evidence="2" id="KW-0238">DNA-binding</keyword>
<protein>
    <submittedName>
        <fullName evidence="5">HxlR family transcriptional regulator</fullName>
    </submittedName>
</protein>
<evidence type="ECO:0000313" key="5">
    <source>
        <dbReference type="EMBL" id="BCJ27347.1"/>
    </source>
</evidence>
<proteinExistence type="predicted"/>
<keyword evidence="6" id="KW-1185">Reference proteome</keyword>
<evidence type="ECO:0000256" key="3">
    <source>
        <dbReference type="ARBA" id="ARBA00023163"/>
    </source>
</evidence>
<dbReference type="OrthoDB" id="9792527at2"/>
<organism evidence="5 6">
    <name type="scientific">Actinocatenispora sera</name>
    <dbReference type="NCBI Taxonomy" id="390989"/>
    <lineage>
        <taxon>Bacteria</taxon>
        <taxon>Bacillati</taxon>
        <taxon>Actinomycetota</taxon>
        <taxon>Actinomycetes</taxon>
        <taxon>Micromonosporales</taxon>
        <taxon>Micromonosporaceae</taxon>
        <taxon>Actinocatenispora</taxon>
    </lineage>
</organism>
<dbReference type="PANTHER" id="PTHR33204">
    <property type="entry name" value="TRANSCRIPTIONAL REGULATOR, MARR FAMILY"/>
    <property type="match status" value="1"/>
</dbReference>